<accession>A0A161QNN1</accession>
<proteinExistence type="predicted"/>
<dbReference type="InterPro" id="IPR054189">
    <property type="entry name" value="DUF6894"/>
</dbReference>
<evidence type="ECO:0000313" key="2">
    <source>
        <dbReference type="EMBL" id="KZD21774.1"/>
    </source>
</evidence>
<comment type="caution">
    <text evidence="2">The sequence shown here is derived from an EMBL/GenBank/DDBJ whole genome shotgun (WGS) entry which is preliminary data.</text>
</comment>
<protein>
    <recommendedName>
        <fullName evidence="1">DUF6894 domain-containing protein</fullName>
    </recommendedName>
</protein>
<dbReference type="OrthoDB" id="8253691at2"/>
<gene>
    <name evidence="2" type="ORF">A4A58_11650</name>
</gene>
<feature type="domain" description="DUF6894" evidence="1">
    <location>
        <begin position="3"/>
        <end position="66"/>
    </location>
</feature>
<dbReference type="Pfam" id="PF21834">
    <property type="entry name" value="DUF6894"/>
    <property type="match status" value="1"/>
</dbReference>
<evidence type="ECO:0000259" key="1">
    <source>
        <dbReference type="Pfam" id="PF21834"/>
    </source>
</evidence>
<evidence type="ECO:0000313" key="3">
    <source>
        <dbReference type="Proteomes" id="UP000076574"/>
    </source>
</evidence>
<organism evidence="2 3">
    <name type="scientific">Tardiphaga robiniae</name>
    <dbReference type="NCBI Taxonomy" id="943830"/>
    <lineage>
        <taxon>Bacteria</taxon>
        <taxon>Pseudomonadati</taxon>
        <taxon>Pseudomonadota</taxon>
        <taxon>Alphaproteobacteria</taxon>
        <taxon>Hyphomicrobiales</taxon>
        <taxon>Nitrobacteraceae</taxon>
        <taxon>Tardiphaga</taxon>
    </lineage>
</organism>
<dbReference type="EMBL" id="LVYV01000034">
    <property type="protein sequence ID" value="KZD21774.1"/>
    <property type="molecule type" value="Genomic_DNA"/>
</dbReference>
<dbReference type="Proteomes" id="UP000076574">
    <property type="component" value="Unassembled WGS sequence"/>
</dbReference>
<name>A0A161QNN1_9BRAD</name>
<reference evidence="2 3" key="1">
    <citation type="submission" date="2016-03" db="EMBL/GenBank/DDBJ databases">
        <title>Microsymbionts genomes from the relict species Vavilovia formosa (Stev.) Fed.</title>
        <authorList>
            <person name="Kopat V."/>
            <person name="Chirak E."/>
            <person name="Kimeklis A."/>
            <person name="Andronov E."/>
        </authorList>
    </citation>
    <scope>NUCLEOTIDE SEQUENCE [LARGE SCALE GENOMIC DNA]</scope>
    <source>
        <strain evidence="2 3">Vaf07</strain>
    </source>
</reference>
<sequence length="69" mass="7731">MPRFFFHIIAENTFLDDEGTSFKDDQEAMLHARQLASEMVRSIGVVKGAIVVENEDSGGLFEVPLSWSN</sequence>
<dbReference type="RefSeq" id="WP_068735723.1">
    <property type="nucleotide sequence ID" value="NZ_JABMCJ010000076.1"/>
</dbReference>
<dbReference type="AlphaFoldDB" id="A0A161QNN1"/>
<keyword evidence="3" id="KW-1185">Reference proteome</keyword>